<gene>
    <name evidence="3" type="ORF">QEH59_02380</name>
</gene>
<evidence type="ECO:0000256" key="2">
    <source>
        <dbReference type="ARBA" id="ARBA00023235"/>
    </source>
</evidence>
<dbReference type="SUPFAM" id="SSF54506">
    <property type="entry name" value="Diaminopimelate epimerase-like"/>
    <property type="match status" value="1"/>
</dbReference>
<accession>A0ABU1AHA6</accession>
<dbReference type="InterPro" id="IPR003719">
    <property type="entry name" value="Phenazine_PhzF-like"/>
</dbReference>
<protein>
    <submittedName>
        <fullName evidence="3">PhzF family phenazine biosynthesis protein</fullName>
    </submittedName>
</protein>
<dbReference type="Gene3D" id="3.10.310.10">
    <property type="entry name" value="Diaminopimelate Epimerase, Chain A, domain 1"/>
    <property type="match status" value="2"/>
</dbReference>
<keyword evidence="2" id="KW-0413">Isomerase</keyword>
<comment type="caution">
    <text evidence="3">The sequence shown here is derived from an EMBL/GenBank/DDBJ whole genome shotgun (WGS) entry which is preliminary data.</text>
</comment>
<dbReference type="PANTHER" id="PTHR13774">
    <property type="entry name" value="PHENAZINE BIOSYNTHESIS PROTEIN"/>
    <property type="match status" value="1"/>
</dbReference>
<proteinExistence type="inferred from homology"/>
<name>A0ABU1AHA6_9BACT</name>
<dbReference type="RefSeq" id="WP_308983759.1">
    <property type="nucleotide sequence ID" value="NZ_JARXIC010000003.1"/>
</dbReference>
<dbReference type="NCBIfam" id="TIGR00654">
    <property type="entry name" value="PhzF_family"/>
    <property type="match status" value="1"/>
</dbReference>
<evidence type="ECO:0000313" key="3">
    <source>
        <dbReference type="EMBL" id="MDQ8193255.1"/>
    </source>
</evidence>
<sequence length="262" mass="28964">MKLPIYQIDAFAPRTFQGNPAAVCPLEAWLPDEILQAIAEENNLAETAFYVEKESAYELRWFTPTKEVDLCGHATLAAAHVIFENNGLNRNEITFHSKSGLLGVTKCGELLELDFPIQAGVPCEPPAALIEGLGKVPSQCFKGMDYMAVYKDEATIRSLSPDFTKLRELNLRGVIVTAPGKSSDFVSRFFAPNFGINEDPVTGSAHCAMTPYWADRLGKSDMMATQLSRRTGQLRCRLSKDRVLIAGKTIAYLKGDIELNRD</sequence>
<dbReference type="Pfam" id="PF02567">
    <property type="entry name" value="PhzC-PhzF"/>
    <property type="match status" value="1"/>
</dbReference>
<evidence type="ECO:0000313" key="4">
    <source>
        <dbReference type="Proteomes" id="UP001243717"/>
    </source>
</evidence>
<evidence type="ECO:0000256" key="1">
    <source>
        <dbReference type="ARBA" id="ARBA00008270"/>
    </source>
</evidence>
<organism evidence="3 4">
    <name type="scientific">Thalassobacterium sedimentorum</name>
    <dbReference type="NCBI Taxonomy" id="3041258"/>
    <lineage>
        <taxon>Bacteria</taxon>
        <taxon>Pseudomonadati</taxon>
        <taxon>Verrucomicrobiota</taxon>
        <taxon>Opitutia</taxon>
        <taxon>Puniceicoccales</taxon>
        <taxon>Coraliomargaritaceae</taxon>
        <taxon>Thalassobacterium</taxon>
    </lineage>
</organism>
<dbReference type="EMBL" id="JARXIC010000003">
    <property type="protein sequence ID" value="MDQ8193255.1"/>
    <property type="molecule type" value="Genomic_DNA"/>
</dbReference>
<comment type="similarity">
    <text evidence="1">Belongs to the PhzF family.</text>
</comment>
<keyword evidence="4" id="KW-1185">Reference proteome</keyword>
<dbReference type="PANTHER" id="PTHR13774:SF17">
    <property type="entry name" value="PHENAZINE BIOSYNTHESIS-LIKE DOMAIN-CONTAINING PROTEIN"/>
    <property type="match status" value="1"/>
</dbReference>
<dbReference type="PIRSF" id="PIRSF016184">
    <property type="entry name" value="PhzC_PhzF"/>
    <property type="match status" value="1"/>
</dbReference>
<reference evidence="3 4" key="1">
    <citation type="submission" date="2023-04" db="EMBL/GenBank/DDBJ databases">
        <title>A novel bacteria isolated from coastal sediment.</title>
        <authorList>
            <person name="Liu X.-J."/>
            <person name="Du Z.-J."/>
        </authorList>
    </citation>
    <scope>NUCLEOTIDE SEQUENCE [LARGE SCALE GENOMIC DNA]</scope>
    <source>
        <strain evidence="3 4">SDUM461004</strain>
    </source>
</reference>
<dbReference type="Proteomes" id="UP001243717">
    <property type="component" value="Unassembled WGS sequence"/>
</dbReference>